<dbReference type="Gene3D" id="2.40.420.20">
    <property type="match status" value="1"/>
</dbReference>
<dbReference type="NCBIfam" id="TIGR01730">
    <property type="entry name" value="RND_mfp"/>
    <property type="match status" value="1"/>
</dbReference>
<dbReference type="Gene3D" id="2.40.50.100">
    <property type="match status" value="1"/>
</dbReference>
<feature type="chain" id="PRO_5017200976" evidence="3">
    <location>
        <begin position="24"/>
        <end position="373"/>
    </location>
</feature>
<feature type="coiled-coil region" evidence="2">
    <location>
        <begin position="122"/>
        <end position="149"/>
    </location>
</feature>
<dbReference type="Pfam" id="PF25954">
    <property type="entry name" value="Beta-barrel_RND_2"/>
    <property type="match status" value="1"/>
</dbReference>
<evidence type="ECO:0000259" key="6">
    <source>
        <dbReference type="Pfam" id="PF25989"/>
    </source>
</evidence>
<dbReference type="AlphaFoldDB" id="A0A399CXX3"/>
<dbReference type="PANTHER" id="PTHR30469:SF15">
    <property type="entry name" value="HLYD FAMILY OF SECRETION PROTEINS"/>
    <property type="match status" value="1"/>
</dbReference>
<dbReference type="Gene3D" id="2.40.30.170">
    <property type="match status" value="1"/>
</dbReference>
<dbReference type="RefSeq" id="WP_119350467.1">
    <property type="nucleotide sequence ID" value="NZ_JBFHKJ010000190.1"/>
</dbReference>
<reference evidence="7 8" key="1">
    <citation type="journal article" date="2015" name="Int. J. Syst. Evol. Microbiol.">
        <title>Mariniphaga sediminis sp. nov., isolated from coastal sediment.</title>
        <authorList>
            <person name="Wang F.Q."/>
            <person name="Shen Q.Y."/>
            <person name="Chen G.J."/>
            <person name="Du Z.J."/>
        </authorList>
    </citation>
    <scope>NUCLEOTIDE SEQUENCE [LARGE SCALE GENOMIC DNA]</scope>
    <source>
        <strain evidence="7 8">SY21</strain>
    </source>
</reference>
<dbReference type="InterPro" id="IPR058792">
    <property type="entry name" value="Beta-barrel_RND_2"/>
</dbReference>
<comment type="caution">
    <text evidence="7">The sequence shown here is derived from an EMBL/GenBank/DDBJ whole genome shotgun (WGS) entry which is preliminary data.</text>
</comment>
<dbReference type="InterPro" id="IPR058637">
    <property type="entry name" value="YknX-like_C"/>
</dbReference>
<feature type="domain" description="CzcB-like alpha-helical hairpin" evidence="4">
    <location>
        <begin position="132"/>
        <end position="181"/>
    </location>
</feature>
<feature type="signal peptide" evidence="3">
    <location>
        <begin position="1"/>
        <end position="23"/>
    </location>
</feature>
<dbReference type="Proteomes" id="UP000266441">
    <property type="component" value="Unassembled WGS sequence"/>
</dbReference>
<dbReference type="Gene3D" id="1.10.287.470">
    <property type="entry name" value="Helix hairpin bin"/>
    <property type="match status" value="1"/>
</dbReference>
<evidence type="ECO:0000256" key="3">
    <source>
        <dbReference type="SAM" id="SignalP"/>
    </source>
</evidence>
<dbReference type="InterPro" id="IPR058648">
    <property type="entry name" value="HH_CzcB-like"/>
</dbReference>
<dbReference type="GO" id="GO:1990281">
    <property type="term" value="C:efflux pump complex"/>
    <property type="evidence" value="ECO:0007669"/>
    <property type="project" value="TreeGrafter"/>
</dbReference>
<keyword evidence="8" id="KW-1185">Reference proteome</keyword>
<evidence type="ECO:0000259" key="5">
    <source>
        <dbReference type="Pfam" id="PF25954"/>
    </source>
</evidence>
<feature type="coiled-coil region" evidence="2">
    <location>
        <begin position="22"/>
        <end position="59"/>
    </location>
</feature>
<keyword evidence="3" id="KW-0732">Signal</keyword>
<dbReference type="InterPro" id="IPR006143">
    <property type="entry name" value="RND_pump_MFP"/>
</dbReference>
<dbReference type="EMBL" id="QWET01000009">
    <property type="protein sequence ID" value="RIH64595.1"/>
    <property type="molecule type" value="Genomic_DNA"/>
</dbReference>
<evidence type="ECO:0000256" key="2">
    <source>
        <dbReference type="SAM" id="Coils"/>
    </source>
</evidence>
<evidence type="ECO:0000259" key="4">
    <source>
        <dbReference type="Pfam" id="PF25893"/>
    </source>
</evidence>
<sequence>MKRIVLFIAATVLLAACSSTTVSDEESKRKELQQYKQQLSELQKKIEVLEHELTDTKKDESVKVSVRELNEQIFEHFIEVTGKVEAKHDADISPESAGTIDSIFINEGQRVSKDQVLGKLNTDALERNLDEMKIQLELAKTNFQRQKNLWDQNIGSEMQFLEAKTNMESLGKRIEGIKAQLKMSEIKSPIDGIVDIVYQKKGEIGSPQTPFVKVLNMKKVKIYADVSESYLTKVHRGDKVKIRFPALGRELEAPILQIGNVIDPNNRTFRIRIDLNNPDGMIKPNLVSVIQIRDYMAKNAIVIPSLFIKEDFTGNYTYIVDNAQGKSRAKKVYVEPGMTNNNLTEVVTGLSAGMQVISEGYAQVSDGTPVVLN</sequence>
<proteinExistence type="inferred from homology"/>
<protein>
    <submittedName>
        <fullName evidence="7">Efflux RND transporter periplasmic adaptor subunit</fullName>
    </submittedName>
</protein>
<gene>
    <name evidence="7" type="ORF">D1164_13190</name>
</gene>
<accession>A0A399CXX3</accession>
<comment type="similarity">
    <text evidence="1">Belongs to the membrane fusion protein (MFP) (TC 8.A.1) family.</text>
</comment>
<evidence type="ECO:0000313" key="7">
    <source>
        <dbReference type="EMBL" id="RIH64595.1"/>
    </source>
</evidence>
<dbReference type="PROSITE" id="PS51257">
    <property type="entry name" value="PROKAR_LIPOPROTEIN"/>
    <property type="match status" value="1"/>
</dbReference>
<keyword evidence="2" id="KW-0175">Coiled coil</keyword>
<name>A0A399CXX3_9BACT</name>
<organism evidence="7 8">
    <name type="scientific">Mariniphaga sediminis</name>
    <dbReference type="NCBI Taxonomy" id="1628158"/>
    <lineage>
        <taxon>Bacteria</taxon>
        <taxon>Pseudomonadati</taxon>
        <taxon>Bacteroidota</taxon>
        <taxon>Bacteroidia</taxon>
        <taxon>Marinilabiliales</taxon>
        <taxon>Prolixibacteraceae</taxon>
        <taxon>Mariniphaga</taxon>
    </lineage>
</organism>
<dbReference type="Pfam" id="PF25989">
    <property type="entry name" value="YknX_C"/>
    <property type="match status" value="1"/>
</dbReference>
<dbReference type="OrthoDB" id="9806939at2"/>
<dbReference type="SUPFAM" id="SSF111369">
    <property type="entry name" value="HlyD-like secretion proteins"/>
    <property type="match status" value="1"/>
</dbReference>
<feature type="domain" description="YknX-like C-terminal permuted SH3-like" evidence="6">
    <location>
        <begin position="301"/>
        <end position="370"/>
    </location>
</feature>
<feature type="domain" description="CusB-like beta-barrel" evidence="5">
    <location>
        <begin position="222"/>
        <end position="292"/>
    </location>
</feature>
<evidence type="ECO:0000256" key="1">
    <source>
        <dbReference type="ARBA" id="ARBA00009477"/>
    </source>
</evidence>
<dbReference type="GO" id="GO:0015562">
    <property type="term" value="F:efflux transmembrane transporter activity"/>
    <property type="evidence" value="ECO:0007669"/>
    <property type="project" value="TreeGrafter"/>
</dbReference>
<evidence type="ECO:0000313" key="8">
    <source>
        <dbReference type="Proteomes" id="UP000266441"/>
    </source>
</evidence>
<dbReference type="Pfam" id="PF25893">
    <property type="entry name" value="HH_CzcB"/>
    <property type="match status" value="1"/>
</dbReference>
<dbReference type="PANTHER" id="PTHR30469">
    <property type="entry name" value="MULTIDRUG RESISTANCE PROTEIN MDTA"/>
    <property type="match status" value="1"/>
</dbReference>